<keyword evidence="4" id="KW-1185">Reference proteome</keyword>
<dbReference type="PANTHER" id="PTHR37576:SF2">
    <property type="entry name" value="DEFECT AT LOW TEMPERATURE PROTEIN 1"/>
    <property type="match status" value="1"/>
</dbReference>
<dbReference type="Pfam" id="PF11374">
    <property type="entry name" value="DUF3176"/>
    <property type="match status" value="1"/>
</dbReference>
<sequence length="766" mass="84621">MASLGGYERVSLHDDNPSEQRPSASSQSPAESRSRSRSPSRSLSRSPSPLATEERDALSPHTNFETPSFETRSFERAVSPLDVPGESENDIPLQDFSRSRYLSVPDIEYGDAEHDDAERDGMAARISFAHDEAFLYPPLDPSAWTEEIKEKHLPVPVPTMGKKTSKMKYFPWQGISSLVAVIILTGGAAAVLAASNESALSKWEVGKLPVQPQVWVSLLSTIMDALLVFALAEGVSCSFWRKAETGVTLFELYEYFESSAVIGAIARLFRGRLNIVAISCLLAALSALRGPLLQRASFVDEHATFPTKGELEIRMAQVLPLPYYYPSGPAVTYGRHFEGVLKDFLQQDPTPLTYGECGDECDTRVKGFGFKVQDCRNASFPFDLSIGGGEAENAENITSLTFAIGSNAWSDSQNQFDLNANSLAWRDRFDVTTVFKDTTDCRGDVKVNICTLRQGLVEYDVHLANGRASLVNPHHQNDTFISETIPFSEADAFDTMTWWAEAFNRLFSMQANITWRAPTDDPSSSDQRDDKGSWVVESEMAGSASMLFSSNSGSYDSGNCSISWTNPMQDILDSMRELAFRCSISAGAVEDPQYFFPNGTLYTAIPEDDWHPIVSNWTQHVSYEGKVSFAAYRTNFDFLAAAISVSLMGVFAVAPLYWAWWELGHRASLNPLDVAHAFNAPIFQGVEGSRARNRRVQQVTGAQGSARWSAIDVSVPSQARHRRGDATGDNESTRPRLTGRFARKRPSNATRESFVSATSSARQLLR</sequence>
<keyword evidence="2" id="KW-1133">Transmembrane helix</keyword>
<dbReference type="InterPro" id="IPR021514">
    <property type="entry name" value="DUF3176"/>
</dbReference>
<dbReference type="OrthoDB" id="5357734at2759"/>
<feature type="region of interest" description="Disordered" evidence="1">
    <location>
        <begin position="716"/>
        <end position="766"/>
    </location>
</feature>
<feature type="region of interest" description="Disordered" evidence="1">
    <location>
        <begin position="1"/>
        <end position="73"/>
    </location>
</feature>
<dbReference type="EMBL" id="MU001692">
    <property type="protein sequence ID" value="KAF2454217.1"/>
    <property type="molecule type" value="Genomic_DNA"/>
</dbReference>
<feature type="transmembrane region" description="Helical" evidence="2">
    <location>
        <begin position="638"/>
        <end position="660"/>
    </location>
</feature>
<reference evidence="3" key="1">
    <citation type="journal article" date="2020" name="Stud. Mycol.">
        <title>101 Dothideomycetes genomes: a test case for predicting lifestyles and emergence of pathogens.</title>
        <authorList>
            <person name="Haridas S."/>
            <person name="Albert R."/>
            <person name="Binder M."/>
            <person name="Bloem J."/>
            <person name="Labutti K."/>
            <person name="Salamov A."/>
            <person name="Andreopoulos B."/>
            <person name="Baker S."/>
            <person name="Barry K."/>
            <person name="Bills G."/>
            <person name="Bluhm B."/>
            <person name="Cannon C."/>
            <person name="Castanera R."/>
            <person name="Culley D."/>
            <person name="Daum C."/>
            <person name="Ezra D."/>
            <person name="Gonzalez J."/>
            <person name="Henrissat B."/>
            <person name="Kuo A."/>
            <person name="Liang C."/>
            <person name="Lipzen A."/>
            <person name="Lutzoni F."/>
            <person name="Magnuson J."/>
            <person name="Mondo S."/>
            <person name="Nolan M."/>
            <person name="Ohm R."/>
            <person name="Pangilinan J."/>
            <person name="Park H.-J."/>
            <person name="Ramirez L."/>
            <person name="Alfaro M."/>
            <person name="Sun H."/>
            <person name="Tritt A."/>
            <person name="Yoshinaga Y."/>
            <person name="Zwiers L.-H."/>
            <person name="Turgeon B."/>
            <person name="Goodwin S."/>
            <person name="Spatafora J."/>
            <person name="Crous P."/>
            <person name="Grigoriev I."/>
        </authorList>
    </citation>
    <scope>NUCLEOTIDE SEQUENCE</scope>
    <source>
        <strain evidence="3">ATCC 16933</strain>
    </source>
</reference>
<dbReference type="Proteomes" id="UP000799766">
    <property type="component" value="Unassembled WGS sequence"/>
</dbReference>
<dbReference type="PANTHER" id="PTHR37576">
    <property type="entry name" value="DEFECT AT LOW TEMPERATURE PROTEIN 1"/>
    <property type="match status" value="1"/>
</dbReference>
<name>A0A6A6NRT5_9PEZI</name>
<dbReference type="AlphaFoldDB" id="A0A6A6NRT5"/>
<proteinExistence type="predicted"/>
<evidence type="ECO:0000256" key="2">
    <source>
        <dbReference type="SAM" id="Phobius"/>
    </source>
</evidence>
<feature type="transmembrane region" description="Helical" evidence="2">
    <location>
        <begin position="169"/>
        <end position="194"/>
    </location>
</feature>
<keyword evidence="2" id="KW-0472">Membrane</keyword>
<keyword evidence="2" id="KW-0812">Transmembrane</keyword>
<feature type="transmembrane region" description="Helical" evidence="2">
    <location>
        <begin position="214"/>
        <end position="232"/>
    </location>
</feature>
<organism evidence="3 4">
    <name type="scientific">Lineolata rhizophorae</name>
    <dbReference type="NCBI Taxonomy" id="578093"/>
    <lineage>
        <taxon>Eukaryota</taxon>
        <taxon>Fungi</taxon>
        <taxon>Dikarya</taxon>
        <taxon>Ascomycota</taxon>
        <taxon>Pezizomycotina</taxon>
        <taxon>Dothideomycetes</taxon>
        <taxon>Dothideomycetes incertae sedis</taxon>
        <taxon>Lineolatales</taxon>
        <taxon>Lineolataceae</taxon>
        <taxon>Lineolata</taxon>
    </lineage>
</organism>
<feature type="compositionally biased region" description="Polar residues" evidence="1">
    <location>
        <begin position="60"/>
        <end position="71"/>
    </location>
</feature>
<gene>
    <name evidence="3" type="ORF">BDY21DRAFT_107255</name>
</gene>
<evidence type="ECO:0000313" key="3">
    <source>
        <dbReference type="EMBL" id="KAF2454217.1"/>
    </source>
</evidence>
<protein>
    <submittedName>
        <fullName evidence="3">Uncharacterized protein</fullName>
    </submittedName>
</protein>
<feature type="compositionally biased region" description="Low complexity" evidence="1">
    <location>
        <begin position="19"/>
        <end position="50"/>
    </location>
</feature>
<feature type="compositionally biased region" description="Polar residues" evidence="1">
    <location>
        <begin position="747"/>
        <end position="766"/>
    </location>
</feature>
<accession>A0A6A6NRT5</accession>
<evidence type="ECO:0000256" key="1">
    <source>
        <dbReference type="SAM" id="MobiDB-lite"/>
    </source>
</evidence>
<evidence type="ECO:0000313" key="4">
    <source>
        <dbReference type="Proteomes" id="UP000799766"/>
    </source>
</evidence>